<feature type="domain" description="C2H2-type" evidence="6">
    <location>
        <begin position="164"/>
        <end position="192"/>
    </location>
</feature>
<evidence type="ECO:0000256" key="5">
    <source>
        <dbReference type="PROSITE-ProRule" id="PRU00042"/>
    </source>
</evidence>
<feature type="domain" description="C2H2-type" evidence="6">
    <location>
        <begin position="53"/>
        <end position="81"/>
    </location>
</feature>
<dbReference type="PANTHER" id="PTHR24379">
    <property type="entry name" value="KRAB AND ZINC FINGER DOMAIN-CONTAINING"/>
    <property type="match status" value="1"/>
</dbReference>
<dbReference type="InterPro" id="IPR036236">
    <property type="entry name" value="Znf_C2H2_sf"/>
</dbReference>
<sequence length="320" mass="37790">MVLFKIKEIVKSRQKYEKVKDAVINSMCEECGERFSSHFLLVRHMRLHTKYKYPCKKCPKVFSSQIQLEEHAERIHYPKKIQCTKCTKMFSTEKMLKIHDSAYHVPAVCKQCYVQYPSKKALRAHMDKHKLNRCSHCNKHFLNKHTYKFHLNACGNGKEKQPSFFCDICNKGYVRKNGLRTHLKTDHDFGKVLNCNWCNKKFDAVSRLKNHIVKHTRERNFSCEQCGGKFVTHAALIYHIRLHTGERPFPCDMCDESFLSASRRMEHKRRKHIGPTEECPVCHVKFITSHQLRKHVQRHSNPHSKLYVADTKQQYSVLSN</sequence>
<protein>
    <submittedName>
        <fullName evidence="7">Zinc finger protein 26</fullName>
    </submittedName>
</protein>
<evidence type="ECO:0000256" key="2">
    <source>
        <dbReference type="ARBA" id="ARBA00022737"/>
    </source>
</evidence>
<dbReference type="EMBL" id="KQ460423">
    <property type="protein sequence ID" value="KPJ14825.1"/>
    <property type="molecule type" value="Genomic_DNA"/>
</dbReference>
<proteinExistence type="predicted"/>
<dbReference type="Proteomes" id="UP000053240">
    <property type="component" value="Unassembled WGS sequence"/>
</dbReference>
<feature type="domain" description="C2H2-type" evidence="6">
    <location>
        <begin position="277"/>
        <end position="304"/>
    </location>
</feature>
<dbReference type="PROSITE" id="PS00028">
    <property type="entry name" value="ZINC_FINGER_C2H2_1"/>
    <property type="match status" value="9"/>
</dbReference>
<gene>
    <name evidence="7" type="ORF">RR48_04310</name>
</gene>
<dbReference type="SMART" id="SM00355">
    <property type="entry name" value="ZnF_C2H2"/>
    <property type="match status" value="10"/>
</dbReference>
<accession>A0A0N1IPL4</accession>
<evidence type="ECO:0000313" key="8">
    <source>
        <dbReference type="Proteomes" id="UP000053240"/>
    </source>
</evidence>
<feature type="domain" description="C2H2-type" evidence="6">
    <location>
        <begin position="26"/>
        <end position="53"/>
    </location>
</feature>
<feature type="domain" description="C2H2-type" evidence="6">
    <location>
        <begin position="81"/>
        <end position="104"/>
    </location>
</feature>
<dbReference type="Gene3D" id="3.30.160.60">
    <property type="entry name" value="Classic Zinc Finger"/>
    <property type="match status" value="6"/>
</dbReference>
<feature type="domain" description="C2H2-type" evidence="6">
    <location>
        <begin position="249"/>
        <end position="277"/>
    </location>
</feature>
<dbReference type="AlphaFoldDB" id="A0A0N1IPL4"/>
<keyword evidence="1" id="KW-0479">Metal-binding</keyword>
<dbReference type="InterPro" id="IPR013087">
    <property type="entry name" value="Znf_C2H2_type"/>
</dbReference>
<feature type="domain" description="C2H2-type" evidence="6">
    <location>
        <begin position="221"/>
        <end position="248"/>
    </location>
</feature>
<name>A0A0N1IPL4_PAPMA</name>
<dbReference type="SUPFAM" id="SSF57667">
    <property type="entry name" value="beta-beta-alpha zinc fingers"/>
    <property type="match status" value="4"/>
</dbReference>
<dbReference type="Pfam" id="PF13912">
    <property type="entry name" value="zf-C2H2_6"/>
    <property type="match status" value="1"/>
</dbReference>
<reference evidence="7 8" key="1">
    <citation type="journal article" date="2015" name="Nat. Commun.">
        <title>Outbred genome sequencing and CRISPR/Cas9 gene editing in butterflies.</title>
        <authorList>
            <person name="Li X."/>
            <person name="Fan D."/>
            <person name="Zhang W."/>
            <person name="Liu G."/>
            <person name="Zhang L."/>
            <person name="Zhao L."/>
            <person name="Fang X."/>
            <person name="Chen L."/>
            <person name="Dong Y."/>
            <person name="Chen Y."/>
            <person name="Ding Y."/>
            <person name="Zhao R."/>
            <person name="Feng M."/>
            <person name="Zhu Y."/>
            <person name="Feng Y."/>
            <person name="Jiang X."/>
            <person name="Zhu D."/>
            <person name="Xiang H."/>
            <person name="Feng X."/>
            <person name="Li S."/>
            <person name="Wang J."/>
            <person name="Zhang G."/>
            <person name="Kronforst M.R."/>
            <person name="Wang W."/>
        </authorList>
    </citation>
    <scope>NUCLEOTIDE SEQUENCE [LARGE SCALE GENOMIC DNA]</scope>
    <source>
        <strain evidence="7">Ya'a_city_454_Pm</strain>
        <tissue evidence="7">Whole body</tissue>
    </source>
</reference>
<keyword evidence="3 5" id="KW-0863">Zinc-finger</keyword>
<organism evidence="7 8">
    <name type="scientific">Papilio machaon</name>
    <name type="common">Old World swallowtail butterfly</name>
    <dbReference type="NCBI Taxonomy" id="76193"/>
    <lineage>
        <taxon>Eukaryota</taxon>
        <taxon>Metazoa</taxon>
        <taxon>Ecdysozoa</taxon>
        <taxon>Arthropoda</taxon>
        <taxon>Hexapoda</taxon>
        <taxon>Insecta</taxon>
        <taxon>Pterygota</taxon>
        <taxon>Neoptera</taxon>
        <taxon>Endopterygota</taxon>
        <taxon>Lepidoptera</taxon>
        <taxon>Glossata</taxon>
        <taxon>Ditrysia</taxon>
        <taxon>Papilionoidea</taxon>
        <taxon>Papilionidae</taxon>
        <taxon>Papilioninae</taxon>
        <taxon>Papilio</taxon>
    </lineage>
</organism>
<dbReference type="FunFam" id="3.30.160.60:FF:000100">
    <property type="entry name" value="Zinc finger 45-like"/>
    <property type="match status" value="1"/>
</dbReference>
<evidence type="ECO:0000256" key="3">
    <source>
        <dbReference type="ARBA" id="ARBA00022771"/>
    </source>
</evidence>
<evidence type="ECO:0000259" key="6">
    <source>
        <dbReference type="PROSITE" id="PS50157"/>
    </source>
</evidence>
<dbReference type="PROSITE" id="PS50157">
    <property type="entry name" value="ZINC_FINGER_C2H2_2"/>
    <property type="match status" value="8"/>
</dbReference>
<evidence type="ECO:0000313" key="7">
    <source>
        <dbReference type="EMBL" id="KPJ14825.1"/>
    </source>
</evidence>
<evidence type="ECO:0000256" key="4">
    <source>
        <dbReference type="ARBA" id="ARBA00022833"/>
    </source>
</evidence>
<dbReference type="PANTHER" id="PTHR24379:SF121">
    <property type="entry name" value="C2H2-TYPE DOMAIN-CONTAINING PROTEIN"/>
    <property type="match status" value="1"/>
</dbReference>
<keyword evidence="8" id="KW-1185">Reference proteome</keyword>
<dbReference type="GO" id="GO:0008270">
    <property type="term" value="F:zinc ion binding"/>
    <property type="evidence" value="ECO:0007669"/>
    <property type="project" value="UniProtKB-KW"/>
</dbReference>
<feature type="domain" description="C2H2-type" evidence="6">
    <location>
        <begin position="193"/>
        <end position="220"/>
    </location>
</feature>
<keyword evidence="4" id="KW-0862">Zinc</keyword>
<keyword evidence="2" id="KW-0677">Repeat</keyword>
<dbReference type="Pfam" id="PF00096">
    <property type="entry name" value="zf-C2H2"/>
    <property type="match status" value="5"/>
</dbReference>
<evidence type="ECO:0000256" key="1">
    <source>
        <dbReference type="ARBA" id="ARBA00022723"/>
    </source>
</evidence>
<dbReference type="STRING" id="76193.A0A0N1IPL4"/>
<dbReference type="InParanoid" id="A0A0N1IPL4"/>